<keyword evidence="9" id="KW-0472">Membrane</keyword>
<dbReference type="EMBL" id="KQ973192">
    <property type="protein sequence ID" value="EFA11834.2"/>
    <property type="molecule type" value="Genomic_DNA"/>
</dbReference>
<evidence type="ECO:0000313" key="13">
    <source>
        <dbReference type="EMBL" id="EFA11834.2"/>
    </source>
</evidence>
<dbReference type="FunCoup" id="D7EL39">
    <property type="interactions" value="20"/>
</dbReference>
<dbReference type="GO" id="GO:0035725">
    <property type="term" value="P:sodium ion transmembrane transport"/>
    <property type="evidence" value="ECO:0000318"/>
    <property type="project" value="GO_Central"/>
</dbReference>
<dbReference type="PRINTS" id="PR01078">
    <property type="entry name" value="AMINACHANNEL"/>
</dbReference>
<dbReference type="PANTHER" id="PTHR11690">
    <property type="entry name" value="AMILORIDE-SENSITIVE SODIUM CHANNEL-RELATED"/>
    <property type="match status" value="1"/>
</dbReference>
<comment type="subcellular location">
    <subcellularLocation>
        <location evidence="1">Membrane</location>
        <topology evidence="1">Multi-pass membrane protein</topology>
    </subcellularLocation>
</comment>
<name>D7EL39_TRICA</name>
<evidence type="ECO:0000256" key="1">
    <source>
        <dbReference type="ARBA" id="ARBA00004141"/>
    </source>
</evidence>
<protein>
    <submittedName>
        <fullName evidence="13">Pickpocket protein 28-like Protein</fullName>
    </submittedName>
</protein>
<evidence type="ECO:0000256" key="3">
    <source>
        <dbReference type="ARBA" id="ARBA00022448"/>
    </source>
</evidence>
<keyword evidence="11 12" id="KW-0407">Ion channel</keyword>
<evidence type="ECO:0000256" key="11">
    <source>
        <dbReference type="ARBA" id="ARBA00023303"/>
    </source>
</evidence>
<keyword evidence="8 12" id="KW-0406">Ion transport</keyword>
<evidence type="ECO:0000256" key="7">
    <source>
        <dbReference type="ARBA" id="ARBA00023053"/>
    </source>
</evidence>
<sequence>MDEPIKSTQPQLKASYITVILSENVTPRYHFMPTMPIIEDVTYGKVQRNFIVQVYRKKKSGRRMYSEGNIIRPRKIQGWTQPNFSSPVFRIEDEFALALPLRSGSNPTRRNHTEVVKKFLKVVLRNVENYCDKSTLHGLKYIGDTSLSLVERIFWLLAFVSAFVFACYYISNIFDKWNSNPVLVAFNPTDATFNQIPFPSITICSMNQIKRVEAERILSEQNPVERQLLNDYCNFNNNSLETAVQSPNWETVQNFLIRVGQTCSDSIKSCIWQNDNISCEEYFNNDLTDEGLCCSFNRLPAENIFKNPDDYTYLNHTFPKRIYDWSPEKGFKDDNDGDMGTIPIRPSGSGTHLGLSIVVDAQTDNYFCSSTNSIGFKIVLSNPIETPKIQDYGFLVSPGVEARYVIQPEIREATRSLRSVDVGKRQCFFQDERPLRYFRSYTKRNCRLECQSNHTLRKCGCIPYYLPKNKKVLDCGKRDEKCASQAKEDMELIYGNGSSCNCLASCYEMNFETSATYSKLYQMSKNQRLENVTNEYFV</sequence>
<keyword evidence="4 12" id="KW-0894">Sodium channel</keyword>
<reference evidence="13 14" key="2">
    <citation type="journal article" date="2010" name="Nucleic Acids Res.">
        <title>BeetleBase in 2010: revisions to provide comprehensive genomic information for Tribolium castaneum.</title>
        <authorList>
            <person name="Kim H.S."/>
            <person name="Murphy T."/>
            <person name="Xia J."/>
            <person name="Caragea D."/>
            <person name="Park Y."/>
            <person name="Beeman R.W."/>
            <person name="Lorenzen M.D."/>
            <person name="Butcher S."/>
            <person name="Manak J.R."/>
            <person name="Brown S.J."/>
        </authorList>
    </citation>
    <scope>NUCLEOTIDE SEQUENCE [LARGE SCALE GENOMIC DNA]</scope>
    <source>
        <strain evidence="13 14">Georgia GA2</strain>
    </source>
</reference>
<evidence type="ECO:0000256" key="4">
    <source>
        <dbReference type="ARBA" id="ARBA00022461"/>
    </source>
</evidence>
<keyword evidence="6" id="KW-1133">Transmembrane helix</keyword>
<dbReference type="eggNOG" id="KOG4294">
    <property type="taxonomic scope" value="Eukaryota"/>
</dbReference>
<evidence type="ECO:0000256" key="9">
    <source>
        <dbReference type="ARBA" id="ARBA00023136"/>
    </source>
</evidence>
<dbReference type="InterPro" id="IPR001873">
    <property type="entry name" value="ENaC"/>
</dbReference>
<dbReference type="GO" id="GO:0015280">
    <property type="term" value="F:ligand-gated sodium channel activity"/>
    <property type="evidence" value="ECO:0000318"/>
    <property type="project" value="GO_Central"/>
</dbReference>
<evidence type="ECO:0000256" key="10">
    <source>
        <dbReference type="ARBA" id="ARBA00023201"/>
    </source>
</evidence>
<keyword evidence="10 12" id="KW-0739">Sodium transport</keyword>
<dbReference type="Gene3D" id="2.60.470.10">
    <property type="entry name" value="Acid-sensing ion channels like domains"/>
    <property type="match status" value="1"/>
</dbReference>
<comment type="similarity">
    <text evidence="2 12">Belongs to the amiloride-sensitive sodium channel (TC 1.A.6) family.</text>
</comment>
<evidence type="ECO:0000256" key="5">
    <source>
        <dbReference type="ARBA" id="ARBA00022692"/>
    </source>
</evidence>
<dbReference type="Pfam" id="PF00858">
    <property type="entry name" value="ASC"/>
    <property type="match status" value="1"/>
</dbReference>
<keyword evidence="5 12" id="KW-0812">Transmembrane</keyword>
<dbReference type="OMA" id="RVCGPND"/>
<evidence type="ECO:0000256" key="6">
    <source>
        <dbReference type="ARBA" id="ARBA00022989"/>
    </source>
</evidence>
<keyword evidence="7" id="KW-0915">Sodium</keyword>
<evidence type="ECO:0000256" key="8">
    <source>
        <dbReference type="ARBA" id="ARBA00023065"/>
    </source>
</evidence>
<evidence type="ECO:0000313" key="14">
    <source>
        <dbReference type="Proteomes" id="UP000007266"/>
    </source>
</evidence>
<evidence type="ECO:0000256" key="2">
    <source>
        <dbReference type="ARBA" id="ARBA00007193"/>
    </source>
</evidence>
<proteinExistence type="inferred from homology"/>
<dbReference type="Proteomes" id="UP000007266">
    <property type="component" value="Unassembled WGS sequence"/>
</dbReference>
<gene>
    <name evidence="13" type="primary">AUGUSTUS-3.0.2_02095</name>
    <name evidence="13" type="ORF">TcasGA2_TC002095</name>
</gene>
<evidence type="ECO:0000256" key="12">
    <source>
        <dbReference type="RuleBase" id="RU000679"/>
    </source>
</evidence>
<keyword evidence="3 12" id="KW-0813">Transport</keyword>
<dbReference type="AlphaFoldDB" id="D7EL39"/>
<keyword evidence="14" id="KW-1185">Reference proteome</keyword>
<reference evidence="13 14" key="1">
    <citation type="journal article" date="2008" name="Nature">
        <title>The genome of the model beetle and pest Tribolium castaneum.</title>
        <authorList>
            <consortium name="Tribolium Genome Sequencing Consortium"/>
            <person name="Richards S."/>
            <person name="Gibbs R.A."/>
            <person name="Weinstock G.M."/>
            <person name="Brown S.J."/>
            <person name="Denell R."/>
            <person name="Beeman R.W."/>
            <person name="Gibbs R."/>
            <person name="Beeman R.W."/>
            <person name="Brown S.J."/>
            <person name="Bucher G."/>
            <person name="Friedrich M."/>
            <person name="Grimmelikhuijzen C.J."/>
            <person name="Klingler M."/>
            <person name="Lorenzen M."/>
            <person name="Richards S."/>
            <person name="Roth S."/>
            <person name="Schroder R."/>
            <person name="Tautz D."/>
            <person name="Zdobnov E.M."/>
            <person name="Muzny D."/>
            <person name="Gibbs R.A."/>
            <person name="Weinstock G.M."/>
            <person name="Attaway T."/>
            <person name="Bell S."/>
            <person name="Buhay C.J."/>
            <person name="Chandrabose M.N."/>
            <person name="Chavez D."/>
            <person name="Clerk-Blankenburg K.P."/>
            <person name="Cree A."/>
            <person name="Dao M."/>
            <person name="Davis C."/>
            <person name="Chacko J."/>
            <person name="Dinh H."/>
            <person name="Dugan-Rocha S."/>
            <person name="Fowler G."/>
            <person name="Garner T.T."/>
            <person name="Garnes J."/>
            <person name="Gnirke A."/>
            <person name="Hawes A."/>
            <person name="Hernandez J."/>
            <person name="Hines S."/>
            <person name="Holder M."/>
            <person name="Hume J."/>
            <person name="Jhangiani S.N."/>
            <person name="Joshi V."/>
            <person name="Khan Z.M."/>
            <person name="Jackson L."/>
            <person name="Kovar C."/>
            <person name="Kowis A."/>
            <person name="Lee S."/>
            <person name="Lewis L.R."/>
            <person name="Margolis J."/>
            <person name="Morgan M."/>
            <person name="Nazareth L.V."/>
            <person name="Nguyen N."/>
            <person name="Okwuonu G."/>
            <person name="Parker D."/>
            <person name="Richards S."/>
            <person name="Ruiz S.J."/>
            <person name="Santibanez J."/>
            <person name="Savard J."/>
            <person name="Scherer S.E."/>
            <person name="Schneider B."/>
            <person name="Sodergren E."/>
            <person name="Tautz D."/>
            <person name="Vattahil S."/>
            <person name="Villasana D."/>
            <person name="White C.S."/>
            <person name="Wright R."/>
            <person name="Park Y."/>
            <person name="Beeman R.W."/>
            <person name="Lord J."/>
            <person name="Oppert B."/>
            <person name="Lorenzen M."/>
            <person name="Brown S."/>
            <person name="Wang L."/>
            <person name="Savard J."/>
            <person name="Tautz D."/>
            <person name="Richards S."/>
            <person name="Weinstock G."/>
            <person name="Gibbs R.A."/>
            <person name="Liu Y."/>
            <person name="Worley K."/>
            <person name="Weinstock G."/>
            <person name="Elsik C.G."/>
            <person name="Reese J.T."/>
            <person name="Elhaik E."/>
            <person name="Landan G."/>
            <person name="Graur D."/>
            <person name="Arensburger P."/>
            <person name="Atkinson P."/>
            <person name="Beeman R.W."/>
            <person name="Beidler J."/>
            <person name="Brown S.J."/>
            <person name="Demuth J.P."/>
            <person name="Drury D.W."/>
            <person name="Du Y.Z."/>
            <person name="Fujiwara H."/>
            <person name="Lorenzen M."/>
            <person name="Maselli V."/>
            <person name="Osanai M."/>
            <person name="Park Y."/>
            <person name="Robertson H.M."/>
            <person name="Tu Z."/>
            <person name="Wang J.J."/>
            <person name="Wang S."/>
            <person name="Richards S."/>
            <person name="Song H."/>
            <person name="Zhang L."/>
            <person name="Sodergren E."/>
            <person name="Werner D."/>
            <person name="Stanke M."/>
            <person name="Morgenstern B."/>
            <person name="Solovyev V."/>
            <person name="Kosarev P."/>
            <person name="Brown G."/>
            <person name="Chen H.C."/>
            <person name="Ermolaeva O."/>
            <person name="Hlavina W."/>
            <person name="Kapustin Y."/>
            <person name="Kiryutin B."/>
            <person name="Kitts P."/>
            <person name="Maglott D."/>
            <person name="Pruitt K."/>
            <person name="Sapojnikov V."/>
            <person name="Souvorov A."/>
            <person name="Mackey A.J."/>
            <person name="Waterhouse R.M."/>
            <person name="Wyder S."/>
            <person name="Zdobnov E.M."/>
            <person name="Zdobnov E.M."/>
            <person name="Wyder S."/>
            <person name="Kriventseva E.V."/>
            <person name="Kadowaki T."/>
            <person name="Bork P."/>
            <person name="Aranda M."/>
            <person name="Bao R."/>
            <person name="Beermann A."/>
            <person name="Berns N."/>
            <person name="Bolognesi R."/>
            <person name="Bonneton F."/>
            <person name="Bopp D."/>
            <person name="Brown S.J."/>
            <person name="Bucher G."/>
            <person name="Butts T."/>
            <person name="Chaumot A."/>
            <person name="Denell R.E."/>
            <person name="Ferrier D.E."/>
            <person name="Friedrich M."/>
            <person name="Gordon C.M."/>
            <person name="Jindra M."/>
            <person name="Klingler M."/>
            <person name="Lan Q."/>
            <person name="Lattorff H.M."/>
            <person name="Laudet V."/>
            <person name="von Levetsow C."/>
            <person name="Liu Z."/>
            <person name="Lutz R."/>
            <person name="Lynch J.A."/>
            <person name="da Fonseca R.N."/>
            <person name="Posnien N."/>
            <person name="Reuter R."/>
            <person name="Roth S."/>
            <person name="Savard J."/>
            <person name="Schinko J.B."/>
            <person name="Schmitt C."/>
            <person name="Schoppmeier M."/>
            <person name="Schroder R."/>
            <person name="Shippy T.D."/>
            <person name="Simonnet F."/>
            <person name="Marques-Souza H."/>
            <person name="Tautz D."/>
            <person name="Tomoyasu Y."/>
            <person name="Trauner J."/>
            <person name="Van der Zee M."/>
            <person name="Vervoort M."/>
            <person name="Wittkopp N."/>
            <person name="Wimmer E.A."/>
            <person name="Yang X."/>
            <person name="Jones A.K."/>
            <person name="Sattelle D.B."/>
            <person name="Ebert P.R."/>
            <person name="Nelson D."/>
            <person name="Scott J.G."/>
            <person name="Beeman R.W."/>
            <person name="Muthukrishnan S."/>
            <person name="Kramer K.J."/>
            <person name="Arakane Y."/>
            <person name="Beeman R.W."/>
            <person name="Zhu Q."/>
            <person name="Hogenkamp D."/>
            <person name="Dixit R."/>
            <person name="Oppert B."/>
            <person name="Jiang H."/>
            <person name="Zou Z."/>
            <person name="Marshall J."/>
            <person name="Elpidina E."/>
            <person name="Vinokurov K."/>
            <person name="Oppert C."/>
            <person name="Zou Z."/>
            <person name="Evans J."/>
            <person name="Lu Z."/>
            <person name="Zhao P."/>
            <person name="Sumathipala N."/>
            <person name="Altincicek B."/>
            <person name="Vilcinskas A."/>
            <person name="Williams M."/>
            <person name="Hultmark D."/>
            <person name="Hetru C."/>
            <person name="Jiang H."/>
            <person name="Grimmelikhuijzen C.J."/>
            <person name="Hauser F."/>
            <person name="Cazzamali G."/>
            <person name="Williamson M."/>
            <person name="Park Y."/>
            <person name="Li B."/>
            <person name="Tanaka Y."/>
            <person name="Predel R."/>
            <person name="Neupert S."/>
            <person name="Schachtner J."/>
            <person name="Verleyen P."/>
            <person name="Raible F."/>
            <person name="Bork P."/>
            <person name="Friedrich M."/>
            <person name="Walden K.K."/>
            <person name="Robertson H.M."/>
            <person name="Angeli S."/>
            <person name="Foret S."/>
            <person name="Bucher G."/>
            <person name="Schuetz S."/>
            <person name="Maleszka R."/>
            <person name="Wimmer E.A."/>
            <person name="Beeman R.W."/>
            <person name="Lorenzen M."/>
            <person name="Tomoyasu Y."/>
            <person name="Miller S.C."/>
            <person name="Grossmann D."/>
            <person name="Bucher G."/>
        </authorList>
    </citation>
    <scope>NUCLEOTIDE SEQUENCE [LARGE SCALE GENOMIC DNA]</scope>
    <source>
        <strain evidence="13 14">Georgia GA2</strain>
    </source>
</reference>
<dbReference type="HOGENOM" id="CLU_024950_3_0_1"/>
<accession>D7EL39</accession>
<organism evidence="13 14">
    <name type="scientific">Tribolium castaneum</name>
    <name type="common">Red flour beetle</name>
    <dbReference type="NCBI Taxonomy" id="7070"/>
    <lineage>
        <taxon>Eukaryota</taxon>
        <taxon>Metazoa</taxon>
        <taxon>Ecdysozoa</taxon>
        <taxon>Arthropoda</taxon>
        <taxon>Hexapoda</taxon>
        <taxon>Insecta</taxon>
        <taxon>Pterygota</taxon>
        <taxon>Neoptera</taxon>
        <taxon>Endopterygota</taxon>
        <taxon>Coleoptera</taxon>
        <taxon>Polyphaga</taxon>
        <taxon>Cucujiformia</taxon>
        <taxon>Tenebrionidae</taxon>
        <taxon>Tenebrionidae incertae sedis</taxon>
        <taxon>Tribolium</taxon>
    </lineage>
</organism>
<dbReference type="GO" id="GO:0005886">
    <property type="term" value="C:plasma membrane"/>
    <property type="evidence" value="ECO:0000318"/>
    <property type="project" value="GO_Central"/>
</dbReference>
<dbReference type="InParanoid" id="D7EL39"/>
<dbReference type="PANTHER" id="PTHR11690:SF243">
    <property type="entry name" value="PICKPOCKET 12-RELATED"/>
    <property type="match status" value="1"/>
</dbReference>